<accession>A0A5N7MJT6</accession>
<gene>
    <name evidence="1" type="ORF">FS320_02935</name>
</gene>
<sequence>MSEVKMTDDFAHQDFDAVSMQTERRIGLSVEEAAAPVVLSAEDLAFVAGGLLTRKVNEYEGQHR</sequence>
<evidence type="ECO:0000313" key="2">
    <source>
        <dbReference type="Proteomes" id="UP000403266"/>
    </source>
</evidence>
<comment type="caution">
    <text evidence="1">The sequence shown here is derived from an EMBL/GenBank/DDBJ whole genome shotgun (WGS) entry which is preliminary data.</text>
</comment>
<evidence type="ECO:0000313" key="1">
    <source>
        <dbReference type="EMBL" id="MPR24206.1"/>
    </source>
</evidence>
<name>A0A5N7MJT6_9HYPH</name>
<keyword evidence="2" id="KW-1185">Reference proteome</keyword>
<protein>
    <submittedName>
        <fullName evidence="1">Uncharacterized protein</fullName>
    </submittedName>
</protein>
<organism evidence="1 2">
    <name type="scientific">Microvirga tunisiensis</name>
    <dbReference type="NCBI Taxonomy" id="2108360"/>
    <lineage>
        <taxon>Bacteria</taxon>
        <taxon>Pseudomonadati</taxon>
        <taxon>Pseudomonadota</taxon>
        <taxon>Alphaproteobacteria</taxon>
        <taxon>Hyphomicrobiales</taxon>
        <taxon>Methylobacteriaceae</taxon>
        <taxon>Microvirga</taxon>
    </lineage>
</organism>
<reference evidence="1 2" key="1">
    <citation type="journal article" date="2019" name="Syst. Appl. Microbiol.">
        <title>Microvirga tunisiensis sp. nov., a root nodule symbiotic bacterium isolated from Lupinus micranthus and L. luteus grown in Northern Tunisia.</title>
        <authorList>
            <person name="Msaddak A."/>
            <person name="Rejili M."/>
            <person name="Duran D."/>
            <person name="Mars M."/>
            <person name="Palacios J.M."/>
            <person name="Ruiz-Argueso T."/>
            <person name="Rey L."/>
            <person name="Imperial J."/>
        </authorList>
    </citation>
    <scope>NUCLEOTIDE SEQUENCE [LARGE SCALE GENOMIC DNA]</scope>
    <source>
        <strain evidence="1 2">Lmie10</strain>
    </source>
</reference>
<dbReference type="Proteomes" id="UP000403266">
    <property type="component" value="Unassembled WGS sequence"/>
</dbReference>
<proteinExistence type="predicted"/>
<dbReference type="AlphaFoldDB" id="A0A5N7MJT6"/>
<dbReference type="EMBL" id="VOSK01000004">
    <property type="protein sequence ID" value="MPR24206.1"/>
    <property type="molecule type" value="Genomic_DNA"/>
</dbReference>
<dbReference type="RefSeq" id="WP_152709113.1">
    <property type="nucleotide sequence ID" value="NZ_VOSJ01000003.1"/>
</dbReference>